<comment type="similarity">
    <text evidence="7">Belongs to the binding-protein-dependent transport system permease family.</text>
</comment>
<feature type="transmembrane region" description="Helical" evidence="7">
    <location>
        <begin position="190"/>
        <end position="213"/>
    </location>
</feature>
<keyword evidence="2 7" id="KW-0813">Transport</keyword>
<dbReference type="SUPFAM" id="SSF161098">
    <property type="entry name" value="MetI-like"/>
    <property type="match status" value="1"/>
</dbReference>
<evidence type="ECO:0000256" key="3">
    <source>
        <dbReference type="ARBA" id="ARBA00022475"/>
    </source>
</evidence>
<dbReference type="RefSeq" id="WP_110291908.1">
    <property type="nucleotide sequence ID" value="NZ_NOKA02000039.1"/>
</dbReference>
<dbReference type="InterPro" id="IPR000515">
    <property type="entry name" value="MetI-like"/>
</dbReference>
<dbReference type="Pfam" id="PF00528">
    <property type="entry name" value="BPD_transp_1"/>
    <property type="match status" value="1"/>
</dbReference>
<evidence type="ECO:0000313" key="9">
    <source>
        <dbReference type="EMBL" id="PXV85387.1"/>
    </source>
</evidence>
<dbReference type="AlphaFoldDB" id="A0A318EMI4"/>
<dbReference type="GO" id="GO:0055085">
    <property type="term" value="P:transmembrane transport"/>
    <property type="evidence" value="ECO:0007669"/>
    <property type="project" value="InterPro"/>
</dbReference>
<evidence type="ECO:0000256" key="5">
    <source>
        <dbReference type="ARBA" id="ARBA00022989"/>
    </source>
</evidence>
<dbReference type="Proteomes" id="UP000247523">
    <property type="component" value="Unassembled WGS sequence"/>
</dbReference>
<evidence type="ECO:0000256" key="2">
    <source>
        <dbReference type="ARBA" id="ARBA00022448"/>
    </source>
</evidence>
<evidence type="ECO:0000259" key="8">
    <source>
        <dbReference type="PROSITE" id="PS50928"/>
    </source>
</evidence>
<evidence type="ECO:0000256" key="6">
    <source>
        <dbReference type="ARBA" id="ARBA00023136"/>
    </source>
</evidence>
<proteinExistence type="inferred from homology"/>
<evidence type="ECO:0000313" key="10">
    <source>
        <dbReference type="Proteomes" id="UP000247523"/>
    </source>
</evidence>
<dbReference type="PANTHER" id="PTHR43744:SF6">
    <property type="entry name" value="ABC TRANSPORTER PERMEASE PROTEIN YESQ-RELATED"/>
    <property type="match status" value="1"/>
</dbReference>
<feature type="transmembrane region" description="Helical" evidence="7">
    <location>
        <begin position="249"/>
        <end position="270"/>
    </location>
</feature>
<feature type="domain" description="ABC transmembrane type-1" evidence="8">
    <location>
        <begin position="76"/>
        <end position="270"/>
    </location>
</feature>
<dbReference type="GO" id="GO:0005886">
    <property type="term" value="C:plasma membrane"/>
    <property type="evidence" value="ECO:0007669"/>
    <property type="project" value="UniProtKB-SubCell"/>
</dbReference>
<evidence type="ECO:0000256" key="7">
    <source>
        <dbReference type="RuleBase" id="RU363032"/>
    </source>
</evidence>
<reference evidence="9 10" key="1">
    <citation type="submission" date="2018-05" db="EMBL/GenBank/DDBJ databases">
        <title>Genomic Encyclopedia of Type Strains, Phase IV (KMG-IV): sequencing the most valuable type-strain genomes for metagenomic binning, comparative biology and taxonomic classification.</title>
        <authorList>
            <person name="Goeker M."/>
        </authorList>
    </citation>
    <scope>NUCLEOTIDE SEQUENCE [LARGE SCALE GENOMIC DNA]</scope>
    <source>
        <strain evidence="9 10">DSM 28816</strain>
    </source>
</reference>
<protein>
    <submittedName>
        <fullName evidence="9">Carbohydrate ABC transporter membrane protein 2 (CUT1 family)</fullName>
    </submittedName>
</protein>
<evidence type="ECO:0000256" key="1">
    <source>
        <dbReference type="ARBA" id="ARBA00004651"/>
    </source>
</evidence>
<keyword evidence="5 7" id="KW-1133">Transmembrane helix</keyword>
<dbReference type="Gene3D" id="1.10.3720.10">
    <property type="entry name" value="MetI-like"/>
    <property type="match status" value="1"/>
</dbReference>
<feature type="transmembrane region" description="Helical" evidence="7">
    <location>
        <begin position="145"/>
        <end position="169"/>
    </location>
</feature>
<evidence type="ECO:0000256" key="4">
    <source>
        <dbReference type="ARBA" id="ARBA00022692"/>
    </source>
</evidence>
<keyword evidence="6 7" id="KW-0472">Membrane</keyword>
<feature type="transmembrane region" description="Helical" evidence="7">
    <location>
        <begin position="111"/>
        <end position="133"/>
    </location>
</feature>
<accession>A0A318EMI4</accession>
<sequence>MSLGKKKILSTIIRYTVLTLVGIIMMYPLVWMFGATFKENNEIFSGIGFIPKNPTLDGYKNAMNSYGGNITIFKSMFNTYSYVIPKVVFTVISATITAYGFGRFKFKGRDFLFALLMSTLFLPQVVLNVPQYILFNKFGWVDSSLYLPIIVPTIFATDTYFVFMLIQFLRNVPKELEEAAKIDGCNIVQTLYKIIVPMLKPAMVSCALFQFMWSSNDFMGPLLYVSTPAKYPAAIFVKLSMDADTGFDWNRVLATSLISIVPSLIVFFLAQNTFVEGISAGGVKG</sequence>
<comment type="subcellular location">
    <subcellularLocation>
        <location evidence="1 7">Cell membrane</location>
        <topology evidence="1 7">Multi-pass membrane protein</topology>
    </subcellularLocation>
</comment>
<dbReference type="PANTHER" id="PTHR43744">
    <property type="entry name" value="ABC TRANSPORTER PERMEASE PROTEIN MG189-RELATED-RELATED"/>
    <property type="match status" value="1"/>
</dbReference>
<dbReference type="CDD" id="cd06261">
    <property type="entry name" value="TM_PBP2"/>
    <property type="match status" value="1"/>
</dbReference>
<dbReference type="InterPro" id="IPR035906">
    <property type="entry name" value="MetI-like_sf"/>
</dbReference>
<dbReference type="PROSITE" id="PS50928">
    <property type="entry name" value="ABC_TM1"/>
    <property type="match status" value="1"/>
</dbReference>
<gene>
    <name evidence="9" type="ORF">C8E03_11723</name>
</gene>
<feature type="transmembrane region" description="Helical" evidence="7">
    <location>
        <begin position="79"/>
        <end position="99"/>
    </location>
</feature>
<organism evidence="9 10">
    <name type="scientific">Lachnotalea glycerini</name>
    <dbReference type="NCBI Taxonomy" id="1763509"/>
    <lineage>
        <taxon>Bacteria</taxon>
        <taxon>Bacillati</taxon>
        <taxon>Bacillota</taxon>
        <taxon>Clostridia</taxon>
        <taxon>Lachnospirales</taxon>
        <taxon>Lachnospiraceae</taxon>
        <taxon>Lachnotalea</taxon>
    </lineage>
</organism>
<keyword evidence="4 7" id="KW-0812">Transmembrane</keyword>
<name>A0A318EMI4_9FIRM</name>
<dbReference type="EMBL" id="QICS01000017">
    <property type="protein sequence ID" value="PXV85387.1"/>
    <property type="molecule type" value="Genomic_DNA"/>
</dbReference>
<keyword evidence="3" id="KW-1003">Cell membrane</keyword>
<feature type="transmembrane region" description="Helical" evidence="7">
    <location>
        <begin position="12"/>
        <end position="34"/>
    </location>
</feature>
<comment type="caution">
    <text evidence="9">The sequence shown here is derived from an EMBL/GenBank/DDBJ whole genome shotgun (WGS) entry which is preliminary data.</text>
</comment>